<dbReference type="InterPro" id="IPR012337">
    <property type="entry name" value="RNaseH-like_sf"/>
</dbReference>
<evidence type="ECO:0000256" key="8">
    <source>
        <dbReference type="SAM" id="MobiDB-lite"/>
    </source>
</evidence>
<keyword evidence="6" id="KW-0378">Hydrolase</keyword>
<evidence type="ECO:0000256" key="2">
    <source>
        <dbReference type="ARBA" id="ARBA00022679"/>
    </source>
</evidence>
<keyword evidence="3" id="KW-0548">Nucleotidyltransferase</keyword>
<dbReference type="GO" id="GO:0003676">
    <property type="term" value="F:nucleic acid binding"/>
    <property type="evidence" value="ECO:0007669"/>
    <property type="project" value="InterPro"/>
</dbReference>
<name>A0A6G0VWQ4_APHCR</name>
<evidence type="ECO:0000259" key="9">
    <source>
        <dbReference type="PROSITE" id="PS50994"/>
    </source>
</evidence>
<dbReference type="InterPro" id="IPR041588">
    <property type="entry name" value="Integrase_H2C2"/>
</dbReference>
<dbReference type="CDD" id="cd05481">
    <property type="entry name" value="retropepsin_like_LTR_1"/>
    <property type="match status" value="1"/>
</dbReference>
<evidence type="ECO:0000256" key="5">
    <source>
        <dbReference type="ARBA" id="ARBA00022759"/>
    </source>
</evidence>
<dbReference type="Pfam" id="PF17921">
    <property type="entry name" value="Integrase_H2C2"/>
    <property type="match status" value="1"/>
</dbReference>
<keyword evidence="4" id="KW-0540">Nuclease</keyword>
<dbReference type="GO" id="GO:0015074">
    <property type="term" value="P:DNA integration"/>
    <property type="evidence" value="ECO:0007669"/>
    <property type="project" value="InterPro"/>
</dbReference>
<feature type="non-terminal residue" evidence="10">
    <location>
        <position position="1"/>
    </location>
</feature>
<dbReference type="Gene3D" id="3.30.420.10">
    <property type="entry name" value="Ribonuclease H-like superfamily/Ribonuclease H"/>
    <property type="match status" value="1"/>
</dbReference>
<keyword evidence="5" id="KW-0255">Endonuclease</keyword>
<feature type="non-terminal residue" evidence="10">
    <location>
        <position position="1161"/>
    </location>
</feature>
<dbReference type="FunFam" id="1.10.340.70:FF:000004">
    <property type="entry name" value="Retrovirus-related Pol polyprotein from transposon 297-like Protein"/>
    <property type="match status" value="1"/>
</dbReference>
<dbReference type="InterPro" id="IPR050951">
    <property type="entry name" value="Retrovirus_Pol_polyprotein"/>
</dbReference>
<dbReference type="Gene3D" id="3.10.10.10">
    <property type="entry name" value="HIV Type 1 Reverse Transcriptase, subunit A, domain 1"/>
    <property type="match status" value="1"/>
</dbReference>
<dbReference type="FunFam" id="3.30.420.10:FF:000063">
    <property type="entry name" value="Retrovirus-related Pol polyprotein from transposon 297-like Protein"/>
    <property type="match status" value="1"/>
</dbReference>
<keyword evidence="2" id="KW-0808">Transferase</keyword>
<dbReference type="Gene3D" id="3.30.70.270">
    <property type="match status" value="2"/>
</dbReference>
<feature type="region of interest" description="Disordered" evidence="8">
    <location>
        <begin position="152"/>
        <end position="175"/>
    </location>
</feature>
<evidence type="ECO:0000256" key="1">
    <source>
        <dbReference type="ARBA" id="ARBA00012493"/>
    </source>
</evidence>
<dbReference type="InterPro" id="IPR043502">
    <property type="entry name" value="DNA/RNA_pol_sf"/>
</dbReference>
<evidence type="ECO:0000256" key="4">
    <source>
        <dbReference type="ARBA" id="ARBA00022722"/>
    </source>
</evidence>
<sequence>VQVARLLNLMGTEALKIYNTLNITESDTVEIILNKFEEYCSPKKNEAMTFYKFFTRNQQPDEAFDSFITSLKELVKQCDFKRDEDRILKSRVVLGIQNKDVQERLLREDLSLEKTLQYCRAVEAAEQNRKELEQSIEANKVWNIKEDKTKSKGTYYSSSNNKNNKGLNNNDKNKNIKYRANESQKTENSEKEFNCKRCGTTHGPRNCPAYGKECNGCHRIGHFKRCCRTLRAHTVRDNELETMSEENFSIDDLKIEEVDNQKTVSNNGTETWYKDLTVDSVKVKFKIDTGANVNVLPLYYIDKNKQKEIKQSKIKLYAFGGTSIDALGKIQLKCKIINKNEHLDTEVTFVVIKEKLTPILSLKTSVELGLVKRIDVIKTNNANEISSKKNMFYEKNKDIFTGLGCFPDICEIKLREGSIPKALTARRIPIKIKDKFKTTLHMLEQKRIIIPVNEPVDWVNRLQIVEKPNGSLRLCIDPIYLNKAIIKEMYTIPTLEELAPKLSHKAYYSVFDIKDGFYHIQLNEEVKYLGMIFNKNGMKSNPDKIQVIKELEYPSNKLELQRFLGMIGFLRNFIPNMSKITEPLRQLLKKDNMWVWSEKCANAIDSLKNIIISNKVLAPFDVRASVQIYCDASKSALGSCLMQNNRPVYFASRSLNKTESEYAQIEKELLAITFSCKKFHNYIYGHGDVTIYTDHMPLTSIINKTLDEIQNNRIKRLRLKLIIYNFNLKYIPGKKNVIGDFLSRLNIKTCEEEDIQMRDIVHTVGIKNVQFSDEKLKLYQEETVKDNELKLVHEYYFEGWTNIKGNERNELKHYVKIKNDIEISDGLIYYKKRLIVPKTLRRDVLKLLHETHLGFNKTYIIARELFYWPAITYELKSFIGQCKTCNIYSKSQTKKSLINHYIPEIPFMKVGIDIAEYAGNNFLILVDYLSKWLEVEVLKNKTSAECISKLKKIFSIHGIPEIVVTDNMPFDSYECKQFSKEWNFTFATSSPNYPKSNGQSEKAVGIIKDMLKKCKNEGVVDFELFKLNYNNSPVGGLNFSPAQILMSRRLRTKLPYKMEDLKPKVLCDEAYKLIRKGKDKLTKYYNKTSLNNNIEFMTGEKVWIQDVKSKLWSEGSIVKTLPLRSYLVKMDKNNRVVRRNDIFIKKVKTFQRLDKEDEIKE</sequence>
<dbReference type="FunFam" id="3.30.70.270:FF:000026">
    <property type="entry name" value="Transposon Ty3-G Gag-Pol polyprotein"/>
    <property type="match status" value="1"/>
</dbReference>
<dbReference type="PANTHER" id="PTHR37984">
    <property type="entry name" value="PROTEIN CBG26694"/>
    <property type="match status" value="1"/>
</dbReference>
<dbReference type="PROSITE" id="PS50994">
    <property type="entry name" value="INTEGRASE"/>
    <property type="match status" value="1"/>
</dbReference>
<protein>
    <recommendedName>
        <fullName evidence="1">RNA-directed DNA polymerase</fullName>
        <ecNumber evidence="1">2.7.7.49</ecNumber>
    </recommendedName>
</protein>
<proteinExistence type="predicted"/>
<reference evidence="10 11" key="1">
    <citation type="submission" date="2019-08" db="EMBL/GenBank/DDBJ databases">
        <title>Whole genome of Aphis craccivora.</title>
        <authorList>
            <person name="Voronova N.V."/>
            <person name="Shulinski R.S."/>
            <person name="Bandarenka Y.V."/>
            <person name="Zhorov D.G."/>
            <person name="Warner D."/>
        </authorList>
    </citation>
    <scope>NUCLEOTIDE SEQUENCE [LARGE SCALE GENOMIC DNA]</scope>
    <source>
        <strain evidence="10">180601</strain>
        <tissue evidence="10">Whole Body</tissue>
    </source>
</reference>
<evidence type="ECO:0000256" key="7">
    <source>
        <dbReference type="ARBA" id="ARBA00022918"/>
    </source>
</evidence>
<dbReference type="SUPFAM" id="SSF50630">
    <property type="entry name" value="Acid proteases"/>
    <property type="match status" value="1"/>
</dbReference>
<dbReference type="CDD" id="cd09274">
    <property type="entry name" value="RNase_HI_RT_Ty3"/>
    <property type="match status" value="1"/>
</dbReference>
<organism evidence="10 11">
    <name type="scientific">Aphis craccivora</name>
    <name type="common">Cowpea aphid</name>
    <dbReference type="NCBI Taxonomy" id="307492"/>
    <lineage>
        <taxon>Eukaryota</taxon>
        <taxon>Metazoa</taxon>
        <taxon>Ecdysozoa</taxon>
        <taxon>Arthropoda</taxon>
        <taxon>Hexapoda</taxon>
        <taxon>Insecta</taxon>
        <taxon>Pterygota</taxon>
        <taxon>Neoptera</taxon>
        <taxon>Paraneoptera</taxon>
        <taxon>Hemiptera</taxon>
        <taxon>Sternorrhyncha</taxon>
        <taxon>Aphidomorpha</taxon>
        <taxon>Aphidoidea</taxon>
        <taxon>Aphididae</taxon>
        <taxon>Aphidini</taxon>
        <taxon>Aphis</taxon>
        <taxon>Aphis</taxon>
    </lineage>
</organism>
<dbReference type="Proteomes" id="UP000478052">
    <property type="component" value="Unassembled WGS sequence"/>
</dbReference>
<dbReference type="InterPro" id="IPR041373">
    <property type="entry name" value="RT_RNaseH"/>
</dbReference>
<evidence type="ECO:0000256" key="3">
    <source>
        <dbReference type="ARBA" id="ARBA00022695"/>
    </source>
</evidence>
<keyword evidence="7" id="KW-0695">RNA-directed DNA polymerase</keyword>
<dbReference type="Pfam" id="PF17917">
    <property type="entry name" value="RT_RNaseH"/>
    <property type="match status" value="1"/>
</dbReference>
<feature type="domain" description="Integrase catalytic" evidence="9">
    <location>
        <begin position="902"/>
        <end position="1049"/>
    </location>
</feature>
<evidence type="ECO:0000256" key="6">
    <source>
        <dbReference type="ARBA" id="ARBA00022801"/>
    </source>
</evidence>
<keyword evidence="11" id="KW-1185">Reference proteome</keyword>
<gene>
    <name evidence="10" type="ORF">FWK35_00037415</name>
</gene>
<dbReference type="OrthoDB" id="2286242at2759"/>
<dbReference type="EC" id="2.7.7.49" evidence="1"/>
<dbReference type="InterPro" id="IPR021109">
    <property type="entry name" value="Peptidase_aspartic_dom_sf"/>
</dbReference>
<dbReference type="InterPro" id="IPR001584">
    <property type="entry name" value="Integrase_cat-core"/>
</dbReference>
<dbReference type="InterPro" id="IPR043128">
    <property type="entry name" value="Rev_trsase/Diguanyl_cyclase"/>
</dbReference>
<dbReference type="Gene3D" id="1.10.340.70">
    <property type="match status" value="1"/>
</dbReference>
<dbReference type="PANTHER" id="PTHR37984:SF5">
    <property type="entry name" value="PROTEIN NYNRIN-LIKE"/>
    <property type="match status" value="1"/>
</dbReference>
<dbReference type="GO" id="GO:0003964">
    <property type="term" value="F:RNA-directed DNA polymerase activity"/>
    <property type="evidence" value="ECO:0007669"/>
    <property type="project" value="UniProtKB-EC"/>
</dbReference>
<dbReference type="SUPFAM" id="SSF53098">
    <property type="entry name" value="Ribonuclease H-like"/>
    <property type="match status" value="1"/>
</dbReference>
<dbReference type="GO" id="GO:0004519">
    <property type="term" value="F:endonuclease activity"/>
    <property type="evidence" value="ECO:0007669"/>
    <property type="project" value="UniProtKB-KW"/>
</dbReference>
<dbReference type="GO" id="GO:0042575">
    <property type="term" value="C:DNA polymerase complex"/>
    <property type="evidence" value="ECO:0007669"/>
    <property type="project" value="UniProtKB-ARBA"/>
</dbReference>
<dbReference type="InterPro" id="IPR036397">
    <property type="entry name" value="RNaseH_sf"/>
</dbReference>
<dbReference type="Gene3D" id="2.40.70.10">
    <property type="entry name" value="Acid Proteases"/>
    <property type="match status" value="1"/>
</dbReference>
<evidence type="ECO:0000313" key="10">
    <source>
        <dbReference type="EMBL" id="KAF0710995.1"/>
    </source>
</evidence>
<dbReference type="SUPFAM" id="SSF56672">
    <property type="entry name" value="DNA/RNA polymerases"/>
    <property type="match status" value="1"/>
</dbReference>
<evidence type="ECO:0000313" key="11">
    <source>
        <dbReference type="Proteomes" id="UP000478052"/>
    </source>
</evidence>
<comment type="caution">
    <text evidence="10">The sequence shown here is derived from an EMBL/GenBank/DDBJ whole genome shotgun (WGS) entry which is preliminary data.</text>
</comment>
<dbReference type="AlphaFoldDB" id="A0A6G0VWQ4"/>
<dbReference type="EMBL" id="VUJU01011449">
    <property type="protein sequence ID" value="KAF0710995.1"/>
    <property type="molecule type" value="Genomic_DNA"/>
</dbReference>
<feature type="compositionally biased region" description="Low complexity" evidence="8">
    <location>
        <begin position="152"/>
        <end position="170"/>
    </location>
</feature>
<accession>A0A6G0VWQ4</accession>